<proteinExistence type="predicted"/>
<comment type="caution">
    <text evidence="2">The sequence shown here is derived from an EMBL/GenBank/DDBJ whole genome shotgun (WGS) entry which is preliminary data.</text>
</comment>
<gene>
    <name evidence="2" type="ORF">KUV23_14620</name>
</gene>
<keyword evidence="3" id="KW-1185">Reference proteome</keyword>
<protein>
    <submittedName>
        <fullName evidence="2">Uncharacterized protein</fullName>
    </submittedName>
</protein>
<dbReference type="EMBL" id="JAHVHP010000002">
    <property type="protein sequence ID" value="MBY5952221.1"/>
    <property type="molecule type" value="Genomic_DNA"/>
</dbReference>
<organism evidence="2 3">
    <name type="scientific">Algoriphagus marincola</name>
    <dbReference type="NCBI Taxonomy" id="264027"/>
    <lineage>
        <taxon>Bacteria</taxon>
        <taxon>Pseudomonadati</taxon>
        <taxon>Bacteroidota</taxon>
        <taxon>Cytophagia</taxon>
        <taxon>Cytophagales</taxon>
        <taxon>Cyclobacteriaceae</taxon>
        <taxon>Algoriphagus</taxon>
    </lineage>
</organism>
<dbReference type="Proteomes" id="UP000766609">
    <property type="component" value="Unassembled WGS sequence"/>
</dbReference>
<feature type="chain" id="PRO_5045640353" evidence="1">
    <location>
        <begin position="23"/>
        <end position="70"/>
    </location>
</feature>
<accession>A0ABS7N8A4</accession>
<evidence type="ECO:0000313" key="3">
    <source>
        <dbReference type="Proteomes" id="UP000766609"/>
    </source>
</evidence>
<name>A0ABS7N8A4_9BACT</name>
<keyword evidence="1" id="KW-0732">Signal</keyword>
<feature type="signal peptide" evidence="1">
    <location>
        <begin position="1"/>
        <end position="22"/>
    </location>
</feature>
<reference evidence="2 3" key="1">
    <citation type="submission" date="2021-06" db="EMBL/GenBank/DDBJ databases">
        <title>44 bacteria genomes isolated from Dapeng, Shenzhen.</title>
        <authorList>
            <person name="Zheng W."/>
            <person name="Yu S."/>
            <person name="Huang Y."/>
        </authorList>
    </citation>
    <scope>NUCLEOTIDE SEQUENCE [LARGE SCALE GENOMIC DNA]</scope>
    <source>
        <strain evidence="2 3">DP5N14-6</strain>
    </source>
</reference>
<dbReference type="RefSeq" id="WP_222584620.1">
    <property type="nucleotide sequence ID" value="NZ_JAHVHP010000002.1"/>
</dbReference>
<sequence length="70" mass="7614">MKNFIKSICIGLLFLPLTTSQASIGMELPPIVCCLTNPDIICAVVEIRDFPGAEPRRVVVNGVQVPCVSW</sequence>
<evidence type="ECO:0000313" key="2">
    <source>
        <dbReference type="EMBL" id="MBY5952221.1"/>
    </source>
</evidence>
<evidence type="ECO:0000256" key="1">
    <source>
        <dbReference type="SAM" id="SignalP"/>
    </source>
</evidence>